<keyword evidence="11" id="KW-1185">Reference proteome</keyword>
<proteinExistence type="predicted"/>
<evidence type="ECO:0000256" key="7">
    <source>
        <dbReference type="PROSITE-ProRule" id="PRU01091"/>
    </source>
</evidence>
<accession>A0ABX1TLK7</accession>
<evidence type="ECO:0000256" key="1">
    <source>
        <dbReference type="ARBA" id="ARBA00022553"/>
    </source>
</evidence>
<dbReference type="CDD" id="cd00383">
    <property type="entry name" value="trans_reg_C"/>
    <property type="match status" value="1"/>
</dbReference>
<dbReference type="InterPro" id="IPR001867">
    <property type="entry name" value="OmpR/PhoB-type_DNA-bd"/>
</dbReference>
<comment type="caution">
    <text evidence="10">The sequence shown here is derived from an EMBL/GenBank/DDBJ whole genome shotgun (WGS) entry which is preliminary data.</text>
</comment>
<evidence type="ECO:0000256" key="5">
    <source>
        <dbReference type="ARBA" id="ARBA00023163"/>
    </source>
</evidence>
<dbReference type="Pfam" id="PF00072">
    <property type="entry name" value="Response_reg"/>
    <property type="match status" value="1"/>
</dbReference>
<dbReference type="PANTHER" id="PTHR48111">
    <property type="entry name" value="REGULATOR OF RPOS"/>
    <property type="match status" value="1"/>
</dbReference>
<dbReference type="PROSITE" id="PS51755">
    <property type="entry name" value="OMPR_PHOB"/>
    <property type="match status" value="1"/>
</dbReference>
<feature type="DNA-binding region" description="OmpR/PhoB-type" evidence="7">
    <location>
        <begin position="124"/>
        <end position="222"/>
    </location>
</feature>
<gene>
    <name evidence="10" type="ORF">E4P82_06990</name>
</gene>
<name>A0ABX1TLK7_9GAMM</name>
<feature type="domain" description="Response regulatory" evidence="8">
    <location>
        <begin position="2"/>
        <end position="116"/>
    </location>
</feature>
<evidence type="ECO:0000313" key="11">
    <source>
        <dbReference type="Proteomes" id="UP000760480"/>
    </source>
</evidence>
<reference evidence="10 11" key="1">
    <citation type="submission" date="2019-03" db="EMBL/GenBank/DDBJ databases">
        <title>Metabolic reconstructions from genomes of highly enriched 'Candidatus Accumulibacter' and 'Candidatus Competibacter' bioreactor populations.</title>
        <authorList>
            <person name="Annavajhala M.K."/>
            <person name="Welles L."/>
            <person name="Abbas B."/>
            <person name="Sorokin D."/>
            <person name="Park H."/>
            <person name="Van Loosdrecht M."/>
            <person name="Chandran K."/>
        </authorList>
    </citation>
    <scope>NUCLEOTIDE SEQUENCE [LARGE SCALE GENOMIC DNA]</scope>
    <source>
        <strain evidence="10 11">SBR_G</strain>
    </source>
</reference>
<dbReference type="SUPFAM" id="SSF52172">
    <property type="entry name" value="CheY-like"/>
    <property type="match status" value="1"/>
</dbReference>
<dbReference type="Gene3D" id="3.40.50.2300">
    <property type="match status" value="1"/>
</dbReference>
<keyword evidence="4 7" id="KW-0238">DNA-binding</keyword>
<dbReference type="Gene3D" id="1.10.10.10">
    <property type="entry name" value="Winged helix-like DNA-binding domain superfamily/Winged helix DNA-binding domain"/>
    <property type="match status" value="1"/>
</dbReference>
<protein>
    <submittedName>
        <fullName evidence="10">Response regulator transcription factor</fullName>
    </submittedName>
</protein>
<dbReference type="InterPro" id="IPR036388">
    <property type="entry name" value="WH-like_DNA-bd_sf"/>
</dbReference>
<feature type="modified residue" description="4-aspartylphosphate" evidence="6">
    <location>
        <position position="51"/>
    </location>
</feature>
<dbReference type="Gene3D" id="6.10.250.690">
    <property type="match status" value="1"/>
</dbReference>
<evidence type="ECO:0000256" key="4">
    <source>
        <dbReference type="ARBA" id="ARBA00023125"/>
    </source>
</evidence>
<organism evidence="10 11">
    <name type="scientific">Candidatus Competibacter phosphatis</name>
    <dbReference type="NCBI Taxonomy" id="221280"/>
    <lineage>
        <taxon>Bacteria</taxon>
        <taxon>Pseudomonadati</taxon>
        <taxon>Pseudomonadota</taxon>
        <taxon>Gammaproteobacteria</taxon>
        <taxon>Candidatus Competibacteraceae</taxon>
        <taxon>Candidatus Competibacter</taxon>
    </lineage>
</organism>
<keyword evidence="1 6" id="KW-0597">Phosphoprotein</keyword>
<dbReference type="InterPro" id="IPR039420">
    <property type="entry name" value="WalR-like"/>
</dbReference>
<dbReference type="SMART" id="SM00862">
    <property type="entry name" value="Trans_reg_C"/>
    <property type="match status" value="1"/>
</dbReference>
<evidence type="ECO:0000256" key="3">
    <source>
        <dbReference type="ARBA" id="ARBA00023015"/>
    </source>
</evidence>
<dbReference type="CDD" id="cd19934">
    <property type="entry name" value="REC_OmpR_EcPhoP-like"/>
    <property type="match status" value="1"/>
</dbReference>
<dbReference type="SMART" id="SM00448">
    <property type="entry name" value="REC"/>
    <property type="match status" value="1"/>
</dbReference>
<dbReference type="InterPro" id="IPR001789">
    <property type="entry name" value="Sig_transdc_resp-reg_receiver"/>
</dbReference>
<evidence type="ECO:0000259" key="8">
    <source>
        <dbReference type="PROSITE" id="PS50110"/>
    </source>
</evidence>
<dbReference type="RefSeq" id="WP_169248238.1">
    <property type="nucleotide sequence ID" value="NZ_SPMZ01000018.1"/>
</dbReference>
<evidence type="ECO:0000256" key="2">
    <source>
        <dbReference type="ARBA" id="ARBA00023012"/>
    </source>
</evidence>
<evidence type="ECO:0000256" key="6">
    <source>
        <dbReference type="PROSITE-ProRule" id="PRU00169"/>
    </source>
</evidence>
<keyword evidence="3" id="KW-0805">Transcription regulation</keyword>
<keyword evidence="5" id="KW-0804">Transcription</keyword>
<dbReference type="Pfam" id="PF00486">
    <property type="entry name" value="Trans_reg_C"/>
    <property type="match status" value="1"/>
</dbReference>
<evidence type="ECO:0000313" key="10">
    <source>
        <dbReference type="EMBL" id="NMQ18974.1"/>
    </source>
</evidence>
<evidence type="ECO:0000259" key="9">
    <source>
        <dbReference type="PROSITE" id="PS51755"/>
    </source>
</evidence>
<dbReference type="EMBL" id="SPMZ01000018">
    <property type="protein sequence ID" value="NMQ18974.1"/>
    <property type="molecule type" value="Genomic_DNA"/>
</dbReference>
<dbReference type="Proteomes" id="UP000760480">
    <property type="component" value="Unassembled WGS sequence"/>
</dbReference>
<dbReference type="PANTHER" id="PTHR48111:SF71">
    <property type="entry name" value="TRANSCRIPTIONAL REGULATORY PROTEIN PHOP"/>
    <property type="match status" value="1"/>
</dbReference>
<dbReference type="PROSITE" id="PS50110">
    <property type="entry name" value="RESPONSE_REGULATORY"/>
    <property type="match status" value="1"/>
</dbReference>
<feature type="domain" description="OmpR/PhoB-type" evidence="9">
    <location>
        <begin position="124"/>
        <end position="222"/>
    </location>
</feature>
<dbReference type="InterPro" id="IPR011006">
    <property type="entry name" value="CheY-like_superfamily"/>
</dbReference>
<sequence>MRILIIEDEAPLLERVTAQLREQGYAVDTAADGRTGLYLGQEYPLDAAVVDLGLPDLSGIEVISRWRAAGRRFPILILTARGRWQDKVEGLEAGADDYLVKPFHMEELLARLRALIRRTGGWTQSLLSCGSITLDTGAQLVTLAGQPVEVTAYEYKLLEYLMLHAGMVISKTTLTEHLYQEDEDRDSNVLEVLVGRLRRKLDPDRTLNPIETLRGRGYRFALERSSG</sequence>
<keyword evidence="2" id="KW-0902">Two-component regulatory system</keyword>